<name>A0A512HST4_9ACTN</name>
<evidence type="ECO:0000313" key="2">
    <source>
        <dbReference type="Proteomes" id="UP000321769"/>
    </source>
</evidence>
<gene>
    <name evidence="1" type="ORF">AFL01nite_08500</name>
</gene>
<protein>
    <submittedName>
        <fullName evidence="1">Uncharacterized protein</fullName>
    </submittedName>
</protein>
<organism evidence="1 2">
    <name type="scientific">Aeromicrobium flavum</name>
    <dbReference type="NCBI Taxonomy" id="416568"/>
    <lineage>
        <taxon>Bacteria</taxon>
        <taxon>Bacillati</taxon>
        <taxon>Actinomycetota</taxon>
        <taxon>Actinomycetes</taxon>
        <taxon>Propionibacteriales</taxon>
        <taxon>Nocardioidaceae</taxon>
        <taxon>Aeromicrobium</taxon>
    </lineage>
</organism>
<keyword evidence="2" id="KW-1185">Reference proteome</keyword>
<proteinExistence type="predicted"/>
<reference evidence="1 2" key="1">
    <citation type="submission" date="2019-07" db="EMBL/GenBank/DDBJ databases">
        <title>Whole genome shotgun sequence of Aeromicrobium flavum NBRC 107625.</title>
        <authorList>
            <person name="Hosoyama A."/>
            <person name="Uohara A."/>
            <person name="Ohji S."/>
            <person name="Ichikawa N."/>
        </authorList>
    </citation>
    <scope>NUCLEOTIDE SEQUENCE [LARGE SCALE GENOMIC DNA]</scope>
    <source>
        <strain evidence="1 2">NBRC 107625</strain>
    </source>
</reference>
<dbReference type="AlphaFoldDB" id="A0A512HST4"/>
<sequence>MQAITLAAIVRRVKWSLAVSPTTAAPIITRIVNDMAAQCRRGFSSSTAAVGGRLLWGMGN</sequence>
<dbReference type="EMBL" id="BJZQ01000002">
    <property type="protein sequence ID" value="GEO88523.1"/>
    <property type="molecule type" value="Genomic_DNA"/>
</dbReference>
<dbReference type="Proteomes" id="UP000321769">
    <property type="component" value="Unassembled WGS sequence"/>
</dbReference>
<accession>A0A512HST4</accession>
<comment type="caution">
    <text evidence="1">The sequence shown here is derived from an EMBL/GenBank/DDBJ whole genome shotgun (WGS) entry which is preliminary data.</text>
</comment>
<evidence type="ECO:0000313" key="1">
    <source>
        <dbReference type="EMBL" id="GEO88523.1"/>
    </source>
</evidence>